<proteinExistence type="predicted"/>
<evidence type="ECO:0000313" key="1">
    <source>
        <dbReference type="EMBL" id="MET3730470.1"/>
    </source>
</evidence>
<evidence type="ECO:0008006" key="3">
    <source>
        <dbReference type="Google" id="ProtNLM"/>
    </source>
</evidence>
<comment type="caution">
    <text evidence="1">The sequence shown here is derived from an EMBL/GenBank/DDBJ whole genome shotgun (WGS) entry which is preliminary data.</text>
</comment>
<reference evidence="1 2" key="1">
    <citation type="submission" date="2024-06" db="EMBL/GenBank/DDBJ databases">
        <title>Genomic Encyclopedia of Type Strains, Phase IV (KMG-IV): sequencing the most valuable type-strain genomes for metagenomic binning, comparative biology and taxonomic classification.</title>
        <authorList>
            <person name="Goeker M."/>
        </authorList>
    </citation>
    <scope>NUCLEOTIDE SEQUENCE [LARGE SCALE GENOMIC DNA]</scope>
    <source>
        <strain evidence="1 2">DSM 29388</strain>
    </source>
</reference>
<keyword evidence="2" id="KW-1185">Reference proteome</keyword>
<sequence length="169" mass="20080">MKYSFYILLFYLVSCKGQDIVNFIEVKSDNYSQIEIQKQKNNSDSLAVIFSIPKSYLISTNKNIKPIHLTYYKDLNNNEKSGHIEKNDSINIKDTIDVNIKYLYLINFKDFNELTNQKFSNENSFYKIINNKKLYDLLKEYKNDEIVFKYYYLDNPQEIQVLSASVNLE</sequence>
<evidence type="ECO:0000313" key="2">
    <source>
        <dbReference type="Proteomes" id="UP001549146"/>
    </source>
</evidence>
<dbReference type="RefSeq" id="WP_354505380.1">
    <property type="nucleotide sequence ID" value="NZ_JBEPMO010000001.1"/>
</dbReference>
<accession>A0ABV2LPG6</accession>
<organism evidence="1 2">
    <name type="scientific">Moheibacter stercoris</name>
    <dbReference type="NCBI Taxonomy" id="1628251"/>
    <lineage>
        <taxon>Bacteria</taxon>
        <taxon>Pseudomonadati</taxon>
        <taxon>Bacteroidota</taxon>
        <taxon>Flavobacteriia</taxon>
        <taxon>Flavobacteriales</taxon>
        <taxon>Weeksellaceae</taxon>
        <taxon>Moheibacter</taxon>
    </lineage>
</organism>
<name>A0ABV2LPG6_9FLAO</name>
<gene>
    <name evidence="1" type="ORF">ABID46_000022</name>
</gene>
<protein>
    <recommendedName>
        <fullName evidence="3">Lipoprotein</fullName>
    </recommendedName>
</protein>
<dbReference type="EMBL" id="JBEPMO010000001">
    <property type="protein sequence ID" value="MET3730470.1"/>
    <property type="molecule type" value="Genomic_DNA"/>
</dbReference>
<dbReference type="Proteomes" id="UP001549146">
    <property type="component" value="Unassembled WGS sequence"/>
</dbReference>